<keyword evidence="3" id="KW-1185">Reference proteome</keyword>
<dbReference type="RefSeq" id="WP_158862155.1">
    <property type="nucleotide sequence ID" value="NZ_CP046401.1"/>
</dbReference>
<dbReference type="AlphaFoldDB" id="A0A6I6JQ18"/>
<organism evidence="2 3">
    <name type="scientific">Maribellus comscasis</name>
    <dbReference type="NCBI Taxonomy" id="2681766"/>
    <lineage>
        <taxon>Bacteria</taxon>
        <taxon>Pseudomonadati</taxon>
        <taxon>Bacteroidota</taxon>
        <taxon>Bacteroidia</taxon>
        <taxon>Marinilabiliales</taxon>
        <taxon>Prolixibacteraceae</taxon>
        <taxon>Maribellus</taxon>
    </lineage>
</organism>
<evidence type="ECO:0000313" key="3">
    <source>
        <dbReference type="Proteomes" id="UP000428260"/>
    </source>
</evidence>
<gene>
    <name evidence="2" type="ORF">GM418_00610</name>
</gene>
<dbReference type="Proteomes" id="UP000428260">
    <property type="component" value="Chromosome"/>
</dbReference>
<feature type="domain" description="Putative zinc ribbon" evidence="1">
    <location>
        <begin position="7"/>
        <end position="85"/>
    </location>
</feature>
<dbReference type="Pfam" id="PF12674">
    <property type="entry name" value="Zn_ribbon_2"/>
    <property type="match status" value="1"/>
</dbReference>
<sequence length="87" mass="10162">MEKQYKMCQSCGMPLSKDPDGGGTEKDGAKNRKYCSYCYQNGEFTFTGTVYEFQDYCKQKMIEGGHSKFISWIFTRGLKRLERWKNA</sequence>
<dbReference type="KEGG" id="mcos:GM418_00610"/>
<evidence type="ECO:0000259" key="1">
    <source>
        <dbReference type="Pfam" id="PF12674"/>
    </source>
</evidence>
<name>A0A6I6JQ18_9BACT</name>
<accession>A0A6I6JQ18</accession>
<reference evidence="2 3" key="1">
    <citation type="submission" date="2019-11" db="EMBL/GenBank/DDBJ databases">
        <authorList>
            <person name="Zheng R.K."/>
            <person name="Sun C.M."/>
        </authorList>
    </citation>
    <scope>NUCLEOTIDE SEQUENCE [LARGE SCALE GENOMIC DNA]</scope>
    <source>
        <strain evidence="2 3">WC007</strain>
    </source>
</reference>
<dbReference type="EMBL" id="CP046401">
    <property type="protein sequence ID" value="QGY42207.1"/>
    <property type="molecule type" value="Genomic_DNA"/>
</dbReference>
<protein>
    <recommendedName>
        <fullName evidence="1">Putative zinc ribbon domain-containing protein</fullName>
    </recommendedName>
</protein>
<proteinExistence type="predicted"/>
<dbReference type="InterPro" id="IPR025868">
    <property type="entry name" value="Zn_ribbon_dom_put"/>
</dbReference>
<evidence type="ECO:0000313" key="2">
    <source>
        <dbReference type="EMBL" id="QGY42207.1"/>
    </source>
</evidence>